<dbReference type="STRING" id="1120989.SAMN02745227_02011"/>
<evidence type="ECO:0000313" key="2">
    <source>
        <dbReference type="EMBL" id="SHK30723.1"/>
    </source>
</evidence>
<dbReference type="Proteomes" id="UP000243547">
    <property type="component" value="Unassembled WGS sequence"/>
</dbReference>
<dbReference type="GO" id="GO:0010181">
    <property type="term" value="F:FMN binding"/>
    <property type="evidence" value="ECO:0007669"/>
    <property type="project" value="InterPro"/>
</dbReference>
<proteinExistence type="predicted"/>
<evidence type="ECO:0000313" key="3">
    <source>
        <dbReference type="Proteomes" id="UP000243547"/>
    </source>
</evidence>
<reference evidence="3" key="1">
    <citation type="submission" date="2016-11" db="EMBL/GenBank/DDBJ databases">
        <authorList>
            <person name="Varghese N."/>
            <person name="Submissions S."/>
        </authorList>
    </citation>
    <scope>NUCLEOTIDE SEQUENCE [LARGE SCALE GENOMIC DNA]</scope>
    <source>
        <strain evidence="3">DSM 14826</strain>
    </source>
</reference>
<dbReference type="GO" id="GO:0016020">
    <property type="term" value="C:membrane"/>
    <property type="evidence" value="ECO:0007669"/>
    <property type="project" value="TreeGrafter"/>
</dbReference>
<feature type="domain" description="Flavodoxin-like" evidence="1">
    <location>
        <begin position="6"/>
        <end position="71"/>
    </location>
</feature>
<dbReference type="RefSeq" id="WP_072908441.1">
    <property type="nucleotide sequence ID" value="NZ_FRAI01000030.1"/>
</dbReference>
<dbReference type="SUPFAM" id="SSF52218">
    <property type="entry name" value="Flavoproteins"/>
    <property type="match status" value="1"/>
</dbReference>
<evidence type="ECO:0000259" key="1">
    <source>
        <dbReference type="PROSITE" id="PS50902"/>
    </source>
</evidence>
<dbReference type="Gene3D" id="3.40.50.360">
    <property type="match status" value="2"/>
</dbReference>
<dbReference type="InterPro" id="IPR029039">
    <property type="entry name" value="Flavoprotein-like_sf"/>
</dbReference>
<gene>
    <name evidence="2" type="ORF">SAMN02745227_02011</name>
</gene>
<dbReference type="OrthoDB" id="9801479at2"/>
<dbReference type="GO" id="GO:0009055">
    <property type="term" value="F:electron transfer activity"/>
    <property type="evidence" value="ECO:0007669"/>
    <property type="project" value="InterPro"/>
</dbReference>
<dbReference type="PROSITE" id="PS00201">
    <property type="entry name" value="FLAVODOXIN"/>
    <property type="match status" value="1"/>
</dbReference>
<organism evidence="2 3">
    <name type="scientific">Anaerobranca californiensis DSM 14826</name>
    <dbReference type="NCBI Taxonomy" id="1120989"/>
    <lineage>
        <taxon>Bacteria</taxon>
        <taxon>Bacillati</taxon>
        <taxon>Bacillota</taxon>
        <taxon>Clostridia</taxon>
        <taxon>Eubacteriales</taxon>
        <taxon>Proteinivoracaceae</taxon>
        <taxon>Anaerobranca</taxon>
    </lineage>
</organism>
<keyword evidence="3" id="KW-1185">Reference proteome</keyword>
<dbReference type="PROSITE" id="PS50902">
    <property type="entry name" value="FLAVODOXIN_LIKE"/>
    <property type="match status" value="1"/>
</dbReference>
<dbReference type="EMBL" id="FRAI01000030">
    <property type="protein sequence ID" value="SHK30723.1"/>
    <property type="molecule type" value="Genomic_DNA"/>
</dbReference>
<protein>
    <submittedName>
        <fullName evidence="2">NAD(P)H dehydrogenase (Quinone)</fullName>
    </submittedName>
</protein>
<dbReference type="PANTHER" id="PTHR30546">
    <property type="entry name" value="FLAVODOXIN-RELATED PROTEIN WRBA-RELATED"/>
    <property type="match status" value="1"/>
</dbReference>
<dbReference type="InterPro" id="IPR001226">
    <property type="entry name" value="Flavodoxin_CS"/>
</dbReference>
<accession>A0A1M6RE83</accession>
<sequence>MKKAKIVVLFYSTYGNTYKMAEGVVEGAKSVPGVEVLLRRVIFGTPTRFGNMAAQMKTFIDSMGRLWAKKA</sequence>
<dbReference type="InterPro" id="IPR008254">
    <property type="entry name" value="Flavodoxin/NO_synth"/>
</dbReference>
<dbReference type="AlphaFoldDB" id="A0A1M6RE83"/>
<dbReference type="GO" id="GO:0003955">
    <property type="term" value="F:NAD(P)H dehydrogenase (quinone) activity"/>
    <property type="evidence" value="ECO:0007669"/>
    <property type="project" value="TreeGrafter"/>
</dbReference>
<dbReference type="PANTHER" id="PTHR30546:SF23">
    <property type="entry name" value="FLAVOPROTEIN-LIKE PROTEIN YCP4-RELATED"/>
    <property type="match status" value="1"/>
</dbReference>
<name>A0A1M6RE83_9FIRM</name>